<reference evidence="3 4" key="1">
    <citation type="submission" date="2019-08" db="EMBL/GenBank/DDBJ databases">
        <title>In-depth cultivation of the pig gut microbiome towards novel bacterial diversity and tailored functional studies.</title>
        <authorList>
            <person name="Wylensek D."/>
            <person name="Hitch T.C.A."/>
            <person name="Clavel T."/>
        </authorList>
    </citation>
    <scope>NUCLEOTIDE SEQUENCE [LARGE SCALE GENOMIC DNA]</scope>
    <source>
        <strain evidence="3 4">MUC/MUC-530-WT-4D</strain>
    </source>
</reference>
<sequence length="184" mass="20365">MRKKRVNTVTKAQAKEEVKAITPAVEKTVEDAKVVVEAVAAKAEETKKAVEAKAEETKKAVETKAEETKKAVAAKTEETKKAVETKAEETKSAVEKKAKTAKTAVKKAAAKATAKAVEVNTKVIIQYQNNEAEMDKLEEKIKAQFVADGHRISSIKKLNIYVKPEDYSAYYVINEKFFGRVDLF</sequence>
<comment type="caution">
    <text evidence="3">The sequence shown here is derived from an EMBL/GenBank/DDBJ whole genome shotgun (WGS) entry which is preliminary data.</text>
</comment>
<dbReference type="SUPFAM" id="SSF58113">
    <property type="entry name" value="Apolipoprotein A-I"/>
    <property type="match status" value="1"/>
</dbReference>
<name>A0A6L5YQW7_9FIRM</name>
<dbReference type="AlphaFoldDB" id="A0A6L5YQW7"/>
<protein>
    <submittedName>
        <fullName evidence="3">Uncharacterized protein</fullName>
    </submittedName>
</protein>
<dbReference type="Gene3D" id="1.20.5.1230">
    <property type="entry name" value="Apolipoprotein A-I"/>
    <property type="match status" value="1"/>
</dbReference>
<accession>A0A6L5YQW7</accession>
<dbReference type="Proteomes" id="UP000474024">
    <property type="component" value="Unassembled WGS sequence"/>
</dbReference>
<evidence type="ECO:0000313" key="3">
    <source>
        <dbReference type="EMBL" id="MST74993.1"/>
    </source>
</evidence>
<keyword evidence="4" id="KW-1185">Reference proteome</keyword>
<proteinExistence type="predicted"/>
<feature type="coiled-coil region" evidence="1">
    <location>
        <begin position="120"/>
        <end position="147"/>
    </location>
</feature>
<gene>
    <name evidence="3" type="ORF">FYJ75_08125</name>
</gene>
<organism evidence="3 4">
    <name type="scientific">Roseburia porci</name>
    <dbReference type="NCBI Taxonomy" id="2605790"/>
    <lineage>
        <taxon>Bacteria</taxon>
        <taxon>Bacillati</taxon>
        <taxon>Bacillota</taxon>
        <taxon>Clostridia</taxon>
        <taxon>Lachnospirales</taxon>
        <taxon>Lachnospiraceae</taxon>
        <taxon>Roseburia</taxon>
    </lineage>
</organism>
<dbReference type="EMBL" id="VUNI01000012">
    <property type="protein sequence ID" value="MST74993.1"/>
    <property type="molecule type" value="Genomic_DNA"/>
</dbReference>
<dbReference type="Pfam" id="PF20069">
    <property type="entry name" value="DUF6465"/>
    <property type="match status" value="1"/>
</dbReference>
<dbReference type="InterPro" id="IPR046313">
    <property type="entry name" value="DUF6465"/>
</dbReference>
<feature type="region of interest" description="Disordered" evidence="2">
    <location>
        <begin position="46"/>
        <end position="93"/>
    </location>
</feature>
<dbReference type="RefSeq" id="WP_154429958.1">
    <property type="nucleotide sequence ID" value="NZ_VUNI01000012.1"/>
</dbReference>
<keyword evidence="1" id="KW-0175">Coiled coil</keyword>
<evidence type="ECO:0000256" key="2">
    <source>
        <dbReference type="SAM" id="MobiDB-lite"/>
    </source>
</evidence>
<evidence type="ECO:0000313" key="4">
    <source>
        <dbReference type="Proteomes" id="UP000474024"/>
    </source>
</evidence>
<evidence type="ECO:0000256" key="1">
    <source>
        <dbReference type="SAM" id="Coils"/>
    </source>
</evidence>